<proteinExistence type="predicted"/>
<accession>A0AA38LCR9</accession>
<feature type="compositionally biased region" description="Basic and acidic residues" evidence="1">
    <location>
        <begin position="21"/>
        <end position="33"/>
    </location>
</feature>
<protein>
    <submittedName>
        <fullName evidence="2">Uncharacterized protein</fullName>
    </submittedName>
</protein>
<reference evidence="2 3" key="1">
    <citation type="journal article" date="2021" name="Nat. Plants">
        <title>The Taxus genome provides insights into paclitaxel biosynthesis.</title>
        <authorList>
            <person name="Xiong X."/>
            <person name="Gou J."/>
            <person name="Liao Q."/>
            <person name="Li Y."/>
            <person name="Zhou Q."/>
            <person name="Bi G."/>
            <person name="Li C."/>
            <person name="Du R."/>
            <person name="Wang X."/>
            <person name="Sun T."/>
            <person name="Guo L."/>
            <person name="Liang H."/>
            <person name="Lu P."/>
            <person name="Wu Y."/>
            <person name="Zhang Z."/>
            <person name="Ro D.K."/>
            <person name="Shang Y."/>
            <person name="Huang S."/>
            <person name="Yan J."/>
        </authorList>
    </citation>
    <scope>NUCLEOTIDE SEQUENCE [LARGE SCALE GENOMIC DNA]</scope>
    <source>
        <strain evidence="2">Ta-2019</strain>
    </source>
</reference>
<gene>
    <name evidence="2" type="ORF">KI387_024414</name>
</gene>
<name>A0AA38LCR9_TAXCH</name>
<feature type="non-terminal residue" evidence="2">
    <location>
        <position position="1"/>
    </location>
</feature>
<dbReference type="Proteomes" id="UP000824469">
    <property type="component" value="Unassembled WGS sequence"/>
</dbReference>
<evidence type="ECO:0000256" key="1">
    <source>
        <dbReference type="SAM" id="MobiDB-lite"/>
    </source>
</evidence>
<evidence type="ECO:0000313" key="3">
    <source>
        <dbReference type="Proteomes" id="UP000824469"/>
    </source>
</evidence>
<feature type="region of interest" description="Disordered" evidence="1">
    <location>
        <begin position="1"/>
        <end position="71"/>
    </location>
</feature>
<dbReference type="EMBL" id="JAHRHJ020000005">
    <property type="protein sequence ID" value="KAH9315787.1"/>
    <property type="molecule type" value="Genomic_DNA"/>
</dbReference>
<comment type="caution">
    <text evidence="2">The sequence shown here is derived from an EMBL/GenBank/DDBJ whole genome shotgun (WGS) entry which is preliminary data.</text>
</comment>
<feature type="non-terminal residue" evidence="2">
    <location>
        <position position="71"/>
    </location>
</feature>
<evidence type="ECO:0000313" key="2">
    <source>
        <dbReference type="EMBL" id="KAH9315787.1"/>
    </source>
</evidence>
<keyword evidence="3" id="KW-1185">Reference proteome</keyword>
<organism evidence="2 3">
    <name type="scientific">Taxus chinensis</name>
    <name type="common">Chinese yew</name>
    <name type="synonym">Taxus wallichiana var. chinensis</name>
    <dbReference type="NCBI Taxonomy" id="29808"/>
    <lineage>
        <taxon>Eukaryota</taxon>
        <taxon>Viridiplantae</taxon>
        <taxon>Streptophyta</taxon>
        <taxon>Embryophyta</taxon>
        <taxon>Tracheophyta</taxon>
        <taxon>Spermatophyta</taxon>
        <taxon>Pinopsida</taxon>
        <taxon>Pinidae</taxon>
        <taxon>Conifers II</taxon>
        <taxon>Cupressales</taxon>
        <taxon>Taxaceae</taxon>
        <taxon>Taxus</taxon>
    </lineage>
</organism>
<feature type="compositionally biased region" description="Polar residues" evidence="1">
    <location>
        <begin position="61"/>
        <end position="71"/>
    </location>
</feature>
<sequence>PEQHKENEQKKDVVQFPSTPEKFELRPQNRQEVEESSPSSESSEEEEEDEEVEESPPQLVWKSTRQRQPPE</sequence>
<feature type="compositionally biased region" description="Basic and acidic residues" evidence="1">
    <location>
        <begin position="1"/>
        <end position="13"/>
    </location>
</feature>
<dbReference type="AlphaFoldDB" id="A0AA38LCR9"/>
<feature type="compositionally biased region" description="Acidic residues" evidence="1">
    <location>
        <begin position="42"/>
        <end position="54"/>
    </location>
</feature>